<dbReference type="AlphaFoldDB" id="A0A9Y2NGU4"/>
<dbReference type="PANTHER" id="PTHR32097">
    <property type="entry name" value="CAMP-BINDING PROTEIN 1-RELATED"/>
    <property type="match status" value="1"/>
</dbReference>
<dbReference type="RefSeq" id="WP_286001433.1">
    <property type="nucleotide sequence ID" value="NZ_CP127295.1"/>
</dbReference>
<feature type="domain" description="TerD" evidence="2">
    <location>
        <begin position="3"/>
        <end position="179"/>
    </location>
</feature>
<protein>
    <submittedName>
        <fullName evidence="3">TerD family protein</fullName>
    </submittedName>
</protein>
<evidence type="ECO:0000259" key="2">
    <source>
        <dbReference type="Pfam" id="PF02342"/>
    </source>
</evidence>
<dbReference type="KEGG" id="amog:QRX60_15290"/>
<name>A0A9Y2NGU4_9PSEU</name>
<dbReference type="EMBL" id="CP127295">
    <property type="protein sequence ID" value="WIY05131.1"/>
    <property type="molecule type" value="Genomic_DNA"/>
</dbReference>
<evidence type="ECO:0000313" key="3">
    <source>
        <dbReference type="EMBL" id="WIY05131.1"/>
    </source>
</evidence>
<dbReference type="Pfam" id="PF02342">
    <property type="entry name" value="TerD"/>
    <property type="match status" value="1"/>
</dbReference>
<dbReference type="InterPro" id="IPR051324">
    <property type="entry name" value="Stress/Tellurium_Resist"/>
</dbReference>
<dbReference type="PANTHER" id="PTHR32097:SF4">
    <property type="entry name" value="GENERAL STRESS PROTEIN 16U"/>
    <property type="match status" value="1"/>
</dbReference>
<keyword evidence="4" id="KW-1185">Reference proteome</keyword>
<gene>
    <name evidence="3" type="ORF">QRX60_15290</name>
</gene>
<comment type="similarity">
    <text evidence="1">Belongs to the CAPAB/TerDEXZ family.</text>
</comment>
<dbReference type="InterPro" id="IPR003325">
    <property type="entry name" value="TerD"/>
</dbReference>
<evidence type="ECO:0000313" key="4">
    <source>
        <dbReference type="Proteomes" id="UP001239397"/>
    </source>
</evidence>
<proteinExistence type="inferred from homology"/>
<dbReference type="Gene3D" id="2.60.60.30">
    <property type="entry name" value="sav2460 like domains"/>
    <property type="match status" value="1"/>
</dbReference>
<evidence type="ECO:0000256" key="1">
    <source>
        <dbReference type="ARBA" id="ARBA00008775"/>
    </source>
</evidence>
<accession>A0A9Y2NGU4</accession>
<organism evidence="3 4">
    <name type="scientific">Amycolatopsis mongoliensis</name>
    <dbReference type="NCBI Taxonomy" id="715475"/>
    <lineage>
        <taxon>Bacteria</taxon>
        <taxon>Bacillati</taxon>
        <taxon>Actinomycetota</taxon>
        <taxon>Actinomycetes</taxon>
        <taxon>Pseudonocardiales</taxon>
        <taxon>Pseudonocardiaceae</taxon>
        <taxon>Amycolatopsis</taxon>
    </lineage>
</organism>
<dbReference type="Proteomes" id="UP001239397">
    <property type="component" value="Chromosome"/>
</dbReference>
<dbReference type="CDD" id="cd06974">
    <property type="entry name" value="TerD_like"/>
    <property type="match status" value="1"/>
</dbReference>
<sequence length="183" mass="19974">MAALRRGSNVELTREIPGLPGIVLDVRWEAGPEPALADSLVMAAILCDGARRARSAEDFVFFNQLTEPSRSVVLTGDDVEQVEVVFGEVPDEVSRIVAVLYANEGNGLRRGLGRLRTLTVRGLDPRDDRELVRSENLALALDGETALALGEVYRHRGGWKFKVLGEGYRAGITALAEDYGVLR</sequence>
<reference evidence="3 4" key="1">
    <citation type="submission" date="2023-06" db="EMBL/GenBank/DDBJ databases">
        <authorList>
            <person name="Oyuntsetseg B."/>
            <person name="Kim S.B."/>
        </authorList>
    </citation>
    <scope>NUCLEOTIDE SEQUENCE [LARGE SCALE GENOMIC DNA]</scope>
    <source>
        <strain evidence="3 4">4-36</strain>
    </source>
</reference>